<feature type="region of interest" description="Disordered" evidence="4">
    <location>
        <begin position="273"/>
        <end position="299"/>
    </location>
</feature>
<reference evidence="7" key="1">
    <citation type="journal article" date="2019" name="Int. J. Syst. Evol. Microbiol.">
        <title>The Global Catalogue of Microorganisms (GCM) 10K type strain sequencing project: providing services to taxonomists for standard genome sequencing and annotation.</title>
        <authorList>
            <consortium name="The Broad Institute Genomics Platform"/>
            <consortium name="The Broad Institute Genome Sequencing Center for Infectious Disease"/>
            <person name="Wu L."/>
            <person name="Ma J."/>
        </authorList>
    </citation>
    <scope>NUCLEOTIDE SEQUENCE [LARGE SCALE GENOMIC DNA]</scope>
    <source>
        <strain evidence="7">JCM 17808</strain>
    </source>
</reference>
<dbReference type="SMART" id="SM00363">
    <property type="entry name" value="S4"/>
    <property type="match status" value="1"/>
</dbReference>
<protein>
    <submittedName>
        <fullName evidence="6">TlyA family RNA methyltransferase</fullName>
    </submittedName>
</protein>
<dbReference type="Gene3D" id="3.40.50.150">
    <property type="entry name" value="Vaccinia Virus protein VP39"/>
    <property type="match status" value="1"/>
</dbReference>
<dbReference type="RefSeq" id="WP_345032459.1">
    <property type="nucleotide sequence ID" value="NZ_BAABGL010000034.1"/>
</dbReference>
<evidence type="ECO:0000256" key="4">
    <source>
        <dbReference type="SAM" id="MobiDB-lite"/>
    </source>
</evidence>
<dbReference type="EMBL" id="BAABGL010000034">
    <property type="protein sequence ID" value="GAA4394706.1"/>
    <property type="molecule type" value="Genomic_DNA"/>
</dbReference>
<gene>
    <name evidence="6" type="ORF">GCM10023167_24380</name>
</gene>
<keyword evidence="6" id="KW-0808">Transferase</keyword>
<dbReference type="InterPro" id="IPR004538">
    <property type="entry name" value="Hemolysin_A/TlyA"/>
</dbReference>
<keyword evidence="6" id="KW-0489">Methyltransferase</keyword>
<feature type="region of interest" description="Disordered" evidence="4">
    <location>
        <begin position="1"/>
        <end position="30"/>
    </location>
</feature>
<organism evidence="6 7">
    <name type="scientific">Brevibacterium pityocampae</name>
    <dbReference type="NCBI Taxonomy" id="506594"/>
    <lineage>
        <taxon>Bacteria</taxon>
        <taxon>Bacillati</taxon>
        <taxon>Actinomycetota</taxon>
        <taxon>Actinomycetes</taxon>
        <taxon>Micrococcales</taxon>
        <taxon>Brevibacteriaceae</taxon>
        <taxon>Brevibacterium</taxon>
    </lineage>
</organism>
<dbReference type="Pfam" id="PF01728">
    <property type="entry name" value="FtsJ"/>
    <property type="match status" value="1"/>
</dbReference>
<dbReference type="PANTHER" id="PTHR32319:SF0">
    <property type="entry name" value="BACTERIAL HEMOLYSIN-LIKE PROTEIN"/>
    <property type="match status" value="1"/>
</dbReference>
<comment type="similarity">
    <text evidence="2">Belongs to the TlyA family.</text>
</comment>
<keyword evidence="1 3" id="KW-0694">RNA-binding</keyword>
<dbReference type="InterPro" id="IPR036986">
    <property type="entry name" value="S4_RNA-bd_sf"/>
</dbReference>
<evidence type="ECO:0000256" key="1">
    <source>
        <dbReference type="ARBA" id="ARBA00022884"/>
    </source>
</evidence>
<dbReference type="GO" id="GO:0008168">
    <property type="term" value="F:methyltransferase activity"/>
    <property type="evidence" value="ECO:0007669"/>
    <property type="project" value="UniProtKB-KW"/>
</dbReference>
<evidence type="ECO:0000256" key="3">
    <source>
        <dbReference type="PROSITE-ProRule" id="PRU00182"/>
    </source>
</evidence>
<dbReference type="CDD" id="cd00165">
    <property type="entry name" value="S4"/>
    <property type="match status" value="1"/>
</dbReference>
<feature type="domain" description="RNA-binding S4" evidence="5">
    <location>
        <begin position="28"/>
        <end position="89"/>
    </location>
</feature>
<dbReference type="SUPFAM" id="SSF53335">
    <property type="entry name" value="S-adenosyl-L-methionine-dependent methyltransferases"/>
    <property type="match status" value="1"/>
</dbReference>
<dbReference type="PANTHER" id="PTHR32319">
    <property type="entry name" value="BACTERIAL HEMOLYSIN-LIKE PROTEIN"/>
    <property type="match status" value="1"/>
</dbReference>
<dbReference type="Proteomes" id="UP001500642">
    <property type="component" value="Unassembled WGS sequence"/>
</dbReference>
<accession>A0ABP8JR05</accession>
<keyword evidence="7" id="KW-1185">Reference proteome</keyword>
<dbReference type="InterPro" id="IPR002942">
    <property type="entry name" value="S4_RNA-bd"/>
</dbReference>
<dbReference type="SUPFAM" id="SSF55174">
    <property type="entry name" value="Alpha-L RNA-binding motif"/>
    <property type="match status" value="1"/>
</dbReference>
<dbReference type="CDD" id="cd02440">
    <property type="entry name" value="AdoMet_MTases"/>
    <property type="match status" value="1"/>
</dbReference>
<comment type="caution">
    <text evidence="6">The sequence shown here is derived from an EMBL/GenBank/DDBJ whole genome shotgun (WGS) entry which is preliminary data.</text>
</comment>
<dbReference type="Gene3D" id="3.10.290.10">
    <property type="entry name" value="RNA-binding S4 domain"/>
    <property type="match status" value="1"/>
</dbReference>
<sequence>MSSRPPGADPGPPRPDPGRSDAETGRPTRLDRALVARGLVRSRTRAAREIAAGRVFVDDRAVTRAAHPTHPGSRLEVRAADPWVARSAHKLLGALTDLDCEDAPRAAVCLDAGASTGGFTQVLLDRGARRVHAVDVGHAQLDPALRSDPRVHSLEGHNLRELEPSWLAPDTAVDLVVADVSFISLTLLLDRLLAVTRPGGLLLLMVKPQFELSRAALDKHGVAHRADDRAAAVVRVVDAATRLGGAVLGWAPSRLPGPTGNREYFVCVRAPRSVGSSSVPPEPQVTAADISRRISEEDT</sequence>
<feature type="compositionally biased region" description="Basic and acidic residues" evidence="4">
    <location>
        <begin position="16"/>
        <end position="30"/>
    </location>
</feature>
<name>A0ABP8JR05_9MICO</name>
<evidence type="ECO:0000259" key="5">
    <source>
        <dbReference type="SMART" id="SM00363"/>
    </source>
</evidence>
<evidence type="ECO:0000313" key="6">
    <source>
        <dbReference type="EMBL" id="GAA4394706.1"/>
    </source>
</evidence>
<dbReference type="Pfam" id="PF01479">
    <property type="entry name" value="S4"/>
    <property type="match status" value="1"/>
</dbReference>
<dbReference type="InterPro" id="IPR047048">
    <property type="entry name" value="TlyA"/>
</dbReference>
<proteinExistence type="inferred from homology"/>
<dbReference type="PIRSF" id="PIRSF005578">
    <property type="entry name" value="TlyA"/>
    <property type="match status" value="1"/>
</dbReference>
<feature type="compositionally biased region" description="Basic and acidic residues" evidence="4">
    <location>
        <begin position="290"/>
        <end position="299"/>
    </location>
</feature>
<dbReference type="PROSITE" id="PS50889">
    <property type="entry name" value="S4"/>
    <property type="match status" value="1"/>
</dbReference>
<dbReference type="InterPro" id="IPR002877">
    <property type="entry name" value="RNA_MeTrfase_FtsJ_dom"/>
</dbReference>
<evidence type="ECO:0000256" key="2">
    <source>
        <dbReference type="ARBA" id="ARBA00029460"/>
    </source>
</evidence>
<dbReference type="InterPro" id="IPR029063">
    <property type="entry name" value="SAM-dependent_MTases_sf"/>
</dbReference>
<evidence type="ECO:0000313" key="7">
    <source>
        <dbReference type="Proteomes" id="UP001500642"/>
    </source>
</evidence>
<dbReference type="GO" id="GO:0032259">
    <property type="term" value="P:methylation"/>
    <property type="evidence" value="ECO:0007669"/>
    <property type="project" value="UniProtKB-KW"/>
</dbReference>